<sequence>MAKADLTLKNQCGCCRDDIVKPSYGALGAFSVFSCLSDSTAHRWSVCIQPLSVCLIPSREILTPTPARQTRRPPT</sequence>
<protein>
    <submittedName>
        <fullName evidence="1">Uncharacterized protein</fullName>
    </submittedName>
</protein>
<accession>A0ACB8B2T4</accession>
<comment type="caution">
    <text evidence="1">The sequence shown here is derived from an EMBL/GenBank/DDBJ whole genome shotgun (WGS) entry which is preliminary data.</text>
</comment>
<proteinExistence type="predicted"/>
<keyword evidence="2" id="KW-1185">Reference proteome</keyword>
<organism evidence="1 2">
    <name type="scientific">Leucogyrophana mollusca</name>
    <dbReference type="NCBI Taxonomy" id="85980"/>
    <lineage>
        <taxon>Eukaryota</taxon>
        <taxon>Fungi</taxon>
        <taxon>Dikarya</taxon>
        <taxon>Basidiomycota</taxon>
        <taxon>Agaricomycotina</taxon>
        <taxon>Agaricomycetes</taxon>
        <taxon>Agaricomycetidae</taxon>
        <taxon>Boletales</taxon>
        <taxon>Boletales incertae sedis</taxon>
        <taxon>Leucogyrophana</taxon>
    </lineage>
</organism>
<gene>
    <name evidence="1" type="ORF">BV22DRAFT_1040902</name>
</gene>
<dbReference type="EMBL" id="MU266662">
    <property type="protein sequence ID" value="KAH7919418.1"/>
    <property type="molecule type" value="Genomic_DNA"/>
</dbReference>
<evidence type="ECO:0000313" key="2">
    <source>
        <dbReference type="Proteomes" id="UP000790709"/>
    </source>
</evidence>
<name>A0ACB8B2T4_9AGAM</name>
<dbReference type="Proteomes" id="UP000790709">
    <property type="component" value="Unassembled WGS sequence"/>
</dbReference>
<reference evidence="1" key="1">
    <citation type="journal article" date="2021" name="New Phytol.">
        <title>Evolutionary innovations through gain and loss of genes in the ectomycorrhizal Boletales.</title>
        <authorList>
            <person name="Wu G."/>
            <person name="Miyauchi S."/>
            <person name="Morin E."/>
            <person name="Kuo A."/>
            <person name="Drula E."/>
            <person name="Varga T."/>
            <person name="Kohler A."/>
            <person name="Feng B."/>
            <person name="Cao Y."/>
            <person name="Lipzen A."/>
            <person name="Daum C."/>
            <person name="Hundley H."/>
            <person name="Pangilinan J."/>
            <person name="Johnson J."/>
            <person name="Barry K."/>
            <person name="LaButti K."/>
            <person name="Ng V."/>
            <person name="Ahrendt S."/>
            <person name="Min B."/>
            <person name="Choi I.G."/>
            <person name="Park H."/>
            <person name="Plett J.M."/>
            <person name="Magnuson J."/>
            <person name="Spatafora J.W."/>
            <person name="Nagy L.G."/>
            <person name="Henrissat B."/>
            <person name="Grigoriev I.V."/>
            <person name="Yang Z.L."/>
            <person name="Xu J."/>
            <person name="Martin F.M."/>
        </authorList>
    </citation>
    <scope>NUCLEOTIDE SEQUENCE</scope>
    <source>
        <strain evidence="1">KUC20120723A-06</strain>
    </source>
</reference>
<evidence type="ECO:0000313" key="1">
    <source>
        <dbReference type="EMBL" id="KAH7919418.1"/>
    </source>
</evidence>